<name>A0A1T2XF78_9BACL</name>
<proteinExistence type="inferred from homology"/>
<evidence type="ECO:0000256" key="11">
    <source>
        <dbReference type="RuleBase" id="RU004136"/>
    </source>
</evidence>
<comment type="similarity">
    <text evidence="10">Belongs to the MurCDEF family. MurF subfamily.</text>
</comment>
<dbReference type="PANTHER" id="PTHR43024">
    <property type="entry name" value="UDP-N-ACETYLMURAMOYL-TRIPEPTIDE--D-ALANYL-D-ALANINE LIGASE"/>
    <property type="match status" value="1"/>
</dbReference>
<dbReference type="GO" id="GO:0008766">
    <property type="term" value="F:UDP-N-acetylmuramoylalanyl-D-glutamyl-2,6-diaminopimelate-D-alanyl-D-alanine ligase activity"/>
    <property type="evidence" value="ECO:0007669"/>
    <property type="project" value="RHEA"/>
</dbReference>
<feature type="domain" description="Mur ligase central" evidence="14">
    <location>
        <begin position="111"/>
        <end position="302"/>
    </location>
</feature>
<keyword evidence="2 10" id="KW-0436">Ligase</keyword>
<feature type="domain" description="Mur ligase C-terminal" evidence="13">
    <location>
        <begin position="324"/>
        <end position="450"/>
    </location>
</feature>
<evidence type="ECO:0000259" key="14">
    <source>
        <dbReference type="Pfam" id="PF08245"/>
    </source>
</evidence>
<reference evidence="15 16" key="1">
    <citation type="submission" date="2017-01" db="EMBL/GenBank/DDBJ databases">
        <title>Genome analysis of Paenibacillus selenitrireducens ES3-24.</title>
        <authorList>
            <person name="Xu D."/>
            <person name="Yao R."/>
            <person name="Zheng S."/>
        </authorList>
    </citation>
    <scope>NUCLEOTIDE SEQUENCE [LARGE SCALE GENOMIC DNA]</scope>
    <source>
        <strain evidence="15 16">ES3-24</strain>
    </source>
</reference>
<dbReference type="GO" id="GO:0009252">
    <property type="term" value="P:peptidoglycan biosynthetic process"/>
    <property type="evidence" value="ECO:0007669"/>
    <property type="project" value="UniProtKB-UniRule"/>
</dbReference>
<feature type="domain" description="Mur ligase N-terminal catalytic" evidence="12">
    <location>
        <begin position="27"/>
        <end position="100"/>
    </location>
</feature>
<evidence type="ECO:0000259" key="12">
    <source>
        <dbReference type="Pfam" id="PF01225"/>
    </source>
</evidence>
<evidence type="ECO:0000256" key="5">
    <source>
        <dbReference type="ARBA" id="ARBA00022840"/>
    </source>
</evidence>
<gene>
    <name evidence="10" type="primary">murF</name>
    <name evidence="15" type="ORF">BVG16_11335</name>
</gene>
<evidence type="ECO:0000256" key="9">
    <source>
        <dbReference type="ARBA" id="ARBA00023316"/>
    </source>
</evidence>
<keyword evidence="4 10" id="KW-0547">Nucleotide-binding</keyword>
<dbReference type="Gene3D" id="3.40.1390.10">
    <property type="entry name" value="MurE/MurF, N-terminal domain"/>
    <property type="match status" value="1"/>
</dbReference>
<dbReference type="InterPro" id="IPR051046">
    <property type="entry name" value="MurCDEF_CellWall_CoF430Synth"/>
</dbReference>
<comment type="subcellular location">
    <subcellularLocation>
        <location evidence="10 11">Cytoplasm</location>
    </subcellularLocation>
</comment>
<keyword evidence="8 10" id="KW-0131">Cell cycle</keyword>
<evidence type="ECO:0000313" key="16">
    <source>
        <dbReference type="Proteomes" id="UP000190188"/>
    </source>
</evidence>
<dbReference type="Proteomes" id="UP000190188">
    <property type="component" value="Unassembled WGS sequence"/>
</dbReference>
<sequence>MINKKLSEIAALSGGRLSHEQYEDVMIHGVETDTRKLSGGTLFVPLSGERFDGLEFVGDALKQGASAAFWPESRELPAIEGALILVDDPLLALQRLAANYLEERNVRVVGITGSNGKTTTKDMVAGLLRAKYQVHKTSGNYNNHIGLPLTILQMPEQTDILVLEMGMSGRGEIELLAGIAKPEVAVITNIGDAHMLQLGSREEIARAKLEIVSGLQDHGLLVYNGDEPLIAQVLNEKATIQPADMKHYRFGFEPTNDDYATGIMLNARGTIFTTTSTEDGSYFIPLLGQHNVSNAMAAMAVARYYGVAEEDIRQQLRDLEVTGMRTEVVTGVTGLTIINDAYNASPTAVRAALQLFDQMSGFRQKAVVLGDMLELGPDEVNLHRSIGHEFREKKIDYLYTYGPLAAEIAAAASEHFLAGRVRAFDDKGQLASELCSILSPRDIVMVKGSRGMRLEEVVRSLRETAL</sequence>
<evidence type="ECO:0000256" key="7">
    <source>
        <dbReference type="ARBA" id="ARBA00022984"/>
    </source>
</evidence>
<dbReference type="SUPFAM" id="SSF63418">
    <property type="entry name" value="MurE/MurF N-terminal domain"/>
    <property type="match status" value="1"/>
</dbReference>
<evidence type="ECO:0000313" key="15">
    <source>
        <dbReference type="EMBL" id="OPA78462.1"/>
    </source>
</evidence>
<dbReference type="RefSeq" id="WP_078498761.1">
    <property type="nucleotide sequence ID" value="NZ_MSZX01000004.1"/>
</dbReference>
<dbReference type="GO" id="GO:0008360">
    <property type="term" value="P:regulation of cell shape"/>
    <property type="evidence" value="ECO:0007669"/>
    <property type="project" value="UniProtKB-KW"/>
</dbReference>
<dbReference type="PANTHER" id="PTHR43024:SF1">
    <property type="entry name" value="UDP-N-ACETYLMURAMOYL-TRIPEPTIDE--D-ALANYL-D-ALANINE LIGASE"/>
    <property type="match status" value="1"/>
</dbReference>
<dbReference type="InterPro" id="IPR013221">
    <property type="entry name" value="Mur_ligase_cen"/>
</dbReference>
<feature type="binding site" evidence="10">
    <location>
        <begin position="113"/>
        <end position="119"/>
    </location>
    <ligand>
        <name>ATP</name>
        <dbReference type="ChEBI" id="CHEBI:30616"/>
    </ligand>
</feature>
<dbReference type="InterPro" id="IPR036565">
    <property type="entry name" value="Mur-like_cat_sf"/>
</dbReference>
<evidence type="ECO:0000256" key="6">
    <source>
        <dbReference type="ARBA" id="ARBA00022960"/>
    </source>
</evidence>
<dbReference type="GO" id="GO:0005737">
    <property type="term" value="C:cytoplasm"/>
    <property type="evidence" value="ECO:0007669"/>
    <property type="project" value="UniProtKB-SubCell"/>
</dbReference>
<dbReference type="GO" id="GO:0005524">
    <property type="term" value="F:ATP binding"/>
    <property type="evidence" value="ECO:0007669"/>
    <property type="project" value="UniProtKB-UniRule"/>
</dbReference>
<dbReference type="STRING" id="1324314.BVG16_11335"/>
<dbReference type="InterPro" id="IPR036615">
    <property type="entry name" value="Mur_ligase_C_dom_sf"/>
</dbReference>
<evidence type="ECO:0000256" key="8">
    <source>
        <dbReference type="ARBA" id="ARBA00023306"/>
    </source>
</evidence>
<dbReference type="Pfam" id="PF02875">
    <property type="entry name" value="Mur_ligase_C"/>
    <property type="match status" value="1"/>
</dbReference>
<keyword evidence="1 10" id="KW-0963">Cytoplasm</keyword>
<dbReference type="EC" id="6.3.2.10" evidence="10 11"/>
<evidence type="ECO:0000256" key="1">
    <source>
        <dbReference type="ARBA" id="ARBA00022490"/>
    </source>
</evidence>
<dbReference type="InterPro" id="IPR004101">
    <property type="entry name" value="Mur_ligase_C"/>
</dbReference>
<evidence type="ECO:0000256" key="2">
    <source>
        <dbReference type="ARBA" id="ARBA00022598"/>
    </source>
</evidence>
<evidence type="ECO:0000259" key="13">
    <source>
        <dbReference type="Pfam" id="PF02875"/>
    </source>
</evidence>
<keyword evidence="3 10" id="KW-0132">Cell division</keyword>
<keyword evidence="16" id="KW-1185">Reference proteome</keyword>
<dbReference type="Pfam" id="PF08245">
    <property type="entry name" value="Mur_ligase_M"/>
    <property type="match status" value="1"/>
</dbReference>
<dbReference type="GO" id="GO:0071555">
    <property type="term" value="P:cell wall organization"/>
    <property type="evidence" value="ECO:0007669"/>
    <property type="project" value="UniProtKB-KW"/>
</dbReference>
<dbReference type="AlphaFoldDB" id="A0A1T2XF78"/>
<dbReference type="SUPFAM" id="SSF53623">
    <property type="entry name" value="MurD-like peptide ligases, catalytic domain"/>
    <property type="match status" value="1"/>
</dbReference>
<evidence type="ECO:0000256" key="3">
    <source>
        <dbReference type="ARBA" id="ARBA00022618"/>
    </source>
</evidence>
<keyword evidence="5 10" id="KW-0067">ATP-binding</keyword>
<dbReference type="GO" id="GO:0047480">
    <property type="term" value="F:UDP-N-acetylmuramoyl-tripeptide-D-alanyl-D-alanine ligase activity"/>
    <property type="evidence" value="ECO:0007669"/>
    <property type="project" value="UniProtKB-UniRule"/>
</dbReference>
<dbReference type="HAMAP" id="MF_02019">
    <property type="entry name" value="MurF"/>
    <property type="match status" value="1"/>
</dbReference>
<keyword evidence="9 10" id="KW-0961">Cell wall biogenesis/degradation</keyword>
<accession>A0A1T2XF78</accession>
<dbReference type="SUPFAM" id="SSF53244">
    <property type="entry name" value="MurD-like peptide ligases, peptide-binding domain"/>
    <property type="match status" value="1"/>
</dbReference>
<comment type="catalytic activity">
    <reaction evidence="10 11">
        <text>D-alanyl-D-alanine + UDP-N-acetyl-alpha-D-muramoyl-L-alanyl-gamma-D-glutamyl-meso-2,6-diaminopimelate + ATP = UDP-N-acetyl-alpha-D-muramoyl-L-alanyl-gamma-D-glutamyl-meso-2,6-diaminopimeloyl-D-alanyl-D-alanine + ADP + phosphate + H(+)</text>
        <dbReference type="Rhea" id="RHEA:28374"/>
        <dbReference type="ChEBI" id="CHEBI:15378"/>
        <dbReference type="ChEBI" id="CHEBI:30616"/>
        <dbReference type="ChEBI" id="CHEBI:43474"/>
        <dbReference type="ChEBI" id="CHEBI:57822"/>
        <dbReference type="ChEBI" id="CHEBI:61386"/>
        <dbReference type="ChEBI" id="CHEBI:83905"/>
        <dbReference type="ChEBI" id="CHEBI:456216"/>
        <dbReference type="EC" id="6.3.2.10"/>
    </reaction>
</comment>
<dbReference type="EMBL" id="MSZX01000004">
    <property type="protein sequence ID" value="OPA78462.1"/>
    <property type="molecule type" value="Genomic_DNA"/>
</dbReference>
<dbReference type="GO" id="GO:0051301">
    <property type="term" value="P:cell division"/>
    <property type="evidence" value="ECO:0007669"/>
    <property type="project" value="UniProtKB-KW"/>
</dbReference>
<dbReference type="UniPathway" id="UPA00219"/>
<comment type="caution">
    <text evidence="15">The sequence shown here is derived from an EMBL/GenBank/DDBJ whole genome shotgun (WGS) entry which is preliminary data.</text>
</comment>
<dbReference type="Gene3D" id="3.90.190.20">
    <property type="entry name" value="Mur ligase, C-terminal domain"/>
    <property type="match status" value="1"/>
</dbReference>
<comment type="pathway">
    <text evidence="10 11">Cell wall biogenesis; peptidoglycan biosynthesis.</text>
</comment>
<organism evidence="15 16">
    <name type="scientific">Paenibacillus selenitireducens</name>
    <dbReference type="NCBI Taxonomy" id="1324314"/>
    <lineage>
        <taxon>Bacteria</taxon>
        <taxon>Bacillati</taxon>
        <taxon>Bacillota</taxon>
        <taxon>Bacilli</taxon>
        <taxon>Bacillales</taxon>
        <taxon>Paenibacillaceae</taxon>
        <taxon>Paenibacillus</taxon>
    </lineage>
</organism>
<dbReference type="InterPro" id="IPR005863">
    <property type="entry name" value="UDP-N-AcMur_synth"/>
</dbReference>
<keyword evidence="6 10" id="KW-0133">Cell shape</keyword>
<protein>
    <recommendedName>
        <fullName evidence="10 11">UDP-N-acetylmuramoyl-tripeptide--D-alanyl-D-alanine ligase</fullName>
        <ecNumber evidence="10 11">6.3.2.10</ecNumber>
    </recommendedName>
    <alternativeName>
        <fullName evidence="10">D-alanyl-D-alanine-adding enzyme</fullName>
    </alternativeName>
</protein>
<keyword evidence="7 10" id="KW-0573">Peptidoglycan synthesis</keyword>
<evidence type="ECO:0000256" key="10">
    <source>
        <dbReference type="HAMAP-Rule" id="MF_02019"/>
    </source>
</evidence>
<dbReference type="Gene3D" id="3.40.1190.10">
    <property type="entry name" value="Mur-like, catalytic domain"/>
    <property type="match status" value="1"/>
</dbReference>
<evidence type="ECO:0000256" key="4">
    <source>
        <dbReference type="ARBA" id="ARBA00022741"/>
    </source>
</evidence>
<dbReference type="Pfam" id="PF01225">
    <property type="entry name" value="Mur_ligase"/>
    <property type="match status" value="1"/>
</dbReference>
<dbReference type="NCBIfam" id="TIGR01143">
    <property type="entry name" value="murF"/>
    <property type="match status" value="1"/>
</dbReference>
<dbReference type="InterPro" id="IPR000713">
    <property type="entry name" value="Mur_ligase_N"/>
</dbReference>
<comment type="function">
    <text evidence="10 11">Involved in cell wall formation. Catalyzes the final step in the synthesis of UDP-N-acetylmuramoyl-pentapeptide, the precursor of murein.</text>
</comment>
<dbReference type="InterPro" id="IPR035911">
    <property type="entry name" value="MurE/MurF_N"/>
</dbReference>